<proteinExistence type="predicted"/>
<dbReference type="Pfam" id="PF22599">
    <property type="entry name" value="SecDF_P1_head"/>
    <property type="match status" value="1"/>
</dbReference>
<keyword evidence="3" id="KW-1185">Reference proteome</keyword>
<evidence type="ECO:0000259" key="1">
    <source>
        <dbReference type="Pfam" id="PF22599"/>
    </source>
</evidence>
<protein>
    <recommendedName>
        <fullName evidence="1">SecDF P1 head subdomain domain-containing protein</fullName>
    </recommendedName>
</protein>
<dbReference type="AlphaFoldDB" id="A0A858RMG9"/>
<sequence length="397" mass="43972">MRLLHIAIPFLGIGLSQGEILRISRAFDEPVPGAERMELKYRDEVQQIFVVKEAIISDADVKNADASVEEQIQVELNEEGAKKMKAATTGLAHGKDRFAVLVDGRVVTAPVVRDSLGARFFFNVAGLSDEQMDDLARRISGRPPRPKGEAFEAKPLQKHREVVPYSEQEYLQLKAGREKMGIYYLDRLPTDEDLSEALRVGMSRNEVEKVLGKPTFAQADELFYGLAPEKLPENPDREFIPCGLRLRFQEEKLSQWSVATGPESRSGKAIGAEQPSLVVLNPEMDLTSLNFDPVELFEGCKVPNPDRAVNRTDLEGLVRLVMMFVSMAEDRGLPESAVTGDCDLMKILEKHFPEAANLKKDTAAGKISLKKLKEAFEPYAVGGKPLPEAKAAPVGKE</sequence>
<accession>A0A858RMG9</accession>
<dbReference type="InterPro" id="IPR054384">
    <property type="entry name" value="SecDF_P1_head"/>
</dbReference>
<dbReference type="Gene3D" id="3.30.1360.200">
    <property type="match status" value="1"/>
</dbReference>
<dbReference type="Proteomes" id="UP000501812">
    <property type="component" value="Chromosome"/>
</dbReference>
<evidence type="ECO:0000313" key="3">
    <source>
        <dbReference type="Proteomes" id="UP000501812"/>
    </source>
</evidence>
<evidence type="ECO:0000313" key="2">
    <source>
        <dbReference type="EMBL" id="QJE97380.1"/>
    </source>
</evidence>
<reference evidence="2 3" key="1">
    <citation type="submission" date="2020-04" db="EMBL/GenBank/DDBJ databases">
        <title>Luteolibacter sp. G-1-1-1 isolated from soil.</title>
        <authorList>
            <person name="Dahal R.H."/>
        </authorList>
    </citation>
    <scope>NUCLEOTIDE SEQUENCE [LARGE SCALE GENOMIC DNA]</scope>
    <source>
        <strain evidence="2 3">G-1-1-1</strain>
    </source>
</reference>
<name>A0A858RMG9_9BACT</name>
<dbReference type="KEGG" id="luo:HHL09_16830"/>
<feature type="domain" description="SecDF P1 head subdomain" evidence="1">
    <location>
        <begin position="41"/>
        <end position="136"/>
    </location>
</feature>
<dbReference type="EMBL" id="CP051774">
    <property type="protein sequence ID" value="QJE97380.1"/>
    <property type="molecule type" value="Genomic_DNA"/>
</dbReference>
<organism evidence="2 3">
    <name type="scientific">Luteolibacter luteus</name>
    <dbReference type="NCBI Taxonomy" id="2728835"/>
    <lineage>
        <taxon>Bacteria</taxon>
        <taxon>Pseudomonadati</taxon>
        <taxon>Verrucomicrobiota</taxon>
        <taxon>Verrucomicrobiia</taxon>
        <taxon>Verrucomicrobiales</taxon>
        <taxon>Verrucomicrobiaceae</taxon>
        <taxon>Luteolibacter</taxon>
    </lineage>
</organism>
<dbReference type="RefSeq" id="WP_169455780.1">
    <property type="nucleotide sequence ID" value="NZ_CP051774.1"/>
</dbReference>
<gene>
    <name evidence="2" type="ORF">HHL09_16830</name>
</gene>